<dbReference type="AlphaFoldDB" id="A0A252F3Y8"/>
<gene>
    <name evidence="1" type="ORF">CBW42_06620</name>
</gene>
<dbReference type="Gene3D" id="3.40.50.300">
    <property type="entry name" value="P-loop containing nucleotide triphosphate hydrolases"/>
    <property type="match status" value="1"/>
</dbReference>
<accession>A0A252F3Y8</accession>
<organism evidence="1 2">
    <name type="scientific">Butyricicoccus porcorum</name>
    <dbReference type="NCBI Taxonomy" id="1945634"/>
    <lineage>
        <taxon>Bacteria</taxon>
        <taxon>Bacillati</taxon>
        <taxon>Bacillota</taxon>
        <taxon>Clostridia</taxon>
        <taxon>Eubacteriales</taxon>
        <taxon>Butyricicoccaceae</taxon>
        <taxon>Butyricicoccus</taxon>
    </lineage>
</organism>
<evidence type="ECO:0008006" key="3">
    <source>
        <dbReference type="Google" id="ProtNLM"/>
    </source>
</evidence>
<comment type="caution">
    <text evidence="1">The sequence shown here is derived from an EMBL/GenBank/DDBJ whole genome shotgun (WGS) entry which is preliminary data.</text>
</comment>
<evidence type="ECO:0000313" key="2">
    <source>
        <dbReference type="Proteomes" id="UP000194903"/>
    </source>
</evidence>
<dbReference type="SUPFAM" id="SSF52540">
    <property type="entry name" value="P-loop containing nucleoside triphosphate hydrolases"/>
    <property type="match status" value="1"/>
</dbReference>
<sequence length="201" mass="22785">MKANTIITISRQYGSQGREVGQELANRLGIPYYDRDLITLAAKESGFSEDLFDQLDRRATNSFLYSLTMFGSAGINGLSLTDQLYVTQRNIIRDLAAKGSCVFVGRCADYILRKEPEIYNFFIKAPMEKRLEHAKDDPKVPEATKETLEKLDKQRSAYYNFYTGQIWGNAANYDMCLDSGVLGVSKVVDMILEYIDIAQKE</sequence>
<dbReference type="Pfam" id="PF13189">
    <property type="entry name" value="Cytidylate_kin2"/>
    <property type="match status" value="1"/>
</dbReference>
<evidence type="ECO:0000313" key="1">
    <source>
        <dbReference type="EMBL" id="OUM20498.1"/>
    </source>
</evidence>
<proteinExistence type="predicted"/>
<dbReference type="EMBL" id="NHOC01000005">
    <property type="protein sequence ID" value="OUM20498.1"/>
    <property type="molecule type" value="Genomic_DNA"/>
</dbReference>
<dbReference type="Proteomes" id="UP000194903">
    <property type="component" value="Unassembled WGS sequence"/>
</dbReference>
<name>A0A252F3Y8_9FIRM</name>
<protein>
    <recommendedName>
        <fullName evidence="3">Cytidylate kinase</fullName>
    </recommendedName>
</protein>
<dbReference type="InterPro" id="IPR027417">
    <property type="entry name" value="P-loop_NTPase"/>
</dbReference>
<keyword evidence="2" id="KW-1185">Reference proteome</keyword>
<dbReference type="OrthoDB" id="9781180at2"/>
<reference evidence="1 2" key="1">
    <citation type="submission" date="2017-05" db="EMBL/GenBank/DDBJ databases">
        <title>Butyricicoccus porcorum sp. nov. a butyrate-producing bacterium from the swine intestinal tract.</title>
        <authorList>
            <person name="Trachsel J."/>
            <person name="Humphrey S."/>
            <person name="Allen H.K."/>
        </authorList>
    </citation>
    <scope>NUCLEOTIDE SEQUENCE [LARGE SCALE GENOMIC DNA]</scope>
    <source>
        <strain evidence="1">BB10</strain>
    </source>
</reference>
<dbReference type="RefSeq" id="WP_087018969.1">
    <property type="nucleotide sequence ID" value="NZ_CP178353.1"/>
</dbReference>